<dbReference type="AlphaFoldDB" id="A0A9Q6LK36"/>
<dbReference type="PANTHER" id="PTHR23159:SF31">
    <property type="entry name" value="CENTROSOME-ASSOCIATED PROTEIN CEP250 ISOFORM X1"/>
    <property type="match status" value="1"/>
</dbReference>
<gene>
    <name evidence="3" type="ORF">Psal009_01521</name>
</gene>
<proteinExistence type="predicted"/>
<dbReference type="PANTHER" id="PTHR23159">
    <property type="entry name" value="CENTROSOMAL PROTEIN 2"/>
    <property type="match status" value="1"/>
</dbReference>
<protein>
    <submittedName>
        <fullName evidence="3">Chromosome segregation protein SMC</fullName>
    </submittedName>
</protein>
<organism evidence="3 4">
    <name type="scientific">Piscirickettsia salmonis</name>
    <dbReference type="NCBI Taxonomy" id="1238"/>
    <lineage>
        <taxon>Bacteria</taxon>
        <taxon>Pseudomonadati</taxon>
        <taxon>Pseudomonadota</taxon>
        <taxon>Gammaproteobacteria</taxon>
        <taxon>Thiotrichales</taxon>
        <taxon>Piscirickettsiaceae</taxon>
        <taxon>Piscirickettsia</taxon>
    </lineage>
</organism>
<name>A0A9Q6LK36_PISSA</name>
<dbReference type="RefSeq" id="WP_155047182.1">
    <property type="nucleotide sequence ID" value="NZ_CP038893.1"/>
</dbReference>
<dbReference type="Gene3D" id="1.10.287.1490">
    <property type="match status" value="1"/>
</dbReference>
<evidence type="ECO:0000256" key="2">
    <source>
        <dbReference type="SAM" id="MobiDB-lite"/>
    </source>
</evidence>
<keyword evidence="1" id="KW-0175">Coiled coil</keyword>
<sequence>MPQMTFESLPHTQKAIVVQLAANVATYANENPDSFLGFQFASVLGKEKNKYFSATFLHDKDGEEVEARSILQQMKDFEKLKTDISYAGYESDDGEDEASDQDHEREERDHHRREHTHAKSTESRALAPLNLSKFKNLADLALAVIDFEHGKHGENFYKTVAQPLLQSLRKAIKKEDEALDFLVIGADKRLEQQLSQVISDLEQAHERLKQLQTAHRALQAKQAIQEGAQQQQATELAEINAQLTQAQATVTVTQANQSLKTELTTTQEQLQQAQATAAKAHKKSTRLETEKAAQAVEFEHQLTLSKSETEQEREKSARLQQRLEPLEAESSRLRGENSALRAEVTELRQSNSSQAAALTDARDGLAIEQSKSQGLETEKASLTAKVVDLTGQLESSREDLQQSQTQLSELRQTLTAANTGLKDELAQAQARSQEAANTHDHARENWDKERQALEAVQRTQAEKVADLTKKNQALSGQLTTSHDEKATLQTQVAELTADNDQLTDTNTTLVRQLASTQEEVRQAKASLPSRKDLEKQRAIIDLMPRLREGDARHLKSNLYSVISDRLERGEAFDKELFPKLIAAFTTNTGNWVSWRDNSTTAGQLLDGLKENSGLAKYLGVEVNKKTKQKDLRATLGTQNDEFKKLKSKDEHLVFFKLSTIEKNHQASQHTIVEPRT</sequence>
<dbReference type="EMBL" id="CP038908">
    <property type="protein sequence ID" value="QGO05628.1"/>
    <property type="molecule type" value="Genomic_DNA"/>
</dbReference>
<feature type="coiled-coil region" evidence="1">
    <location>
        <begin position="187"/>
        <end position="221"/>
    </location>
</feature>
<feature type="region of interest" description="Disordered" evidence="2">
    <location>
        <begin position="88"/>
        <end position="124"/>
    </location>
</feature>
<feature type="compositionally biased region" description="Basic and acidic residues" evidence="2">
    <location>
        <begin position="307"/>
        <end position="317"/>
    </location>
</feature>
<evidence type="ECO:0000313" key="4">
    <source>
        <dbReference type="Proteomes" id="UP000422232"/>
    </source>
</evidence>
<feature type="compositionally biased region" description="Acidic residues" evidence="2">
    <location>
        <begin position="90"/>
        <end position="99"/>
    </location>
</feature>
<accession>A0A9Q6LK36</accession>
<dbReference type="Proteomes" id="UP000422232">
    <property type="component" value="Chromosome"/>
</dbReference>
<feature type="coiled-coil region" evidence="1">
    <location>
        <begin position="386"/>
        <end position="445"/>
    </location>
</feature>
<feature type="coiled-coil region" evidence="1">
    <location>
        <begin position="485"/>
        <end position="526"/>
    </location>
</feature>
<feature type="compositionally biased region" description="Basic and acidic residues" evidence="2">
    <location>
        <begin position="100"/>
        <end position="109"/>
    </location>
</feature>
<feature type="region of interest" description="Disordered" evidence="2">
    <location>
        <begin position="300"/>
        <end position="335"/>
    </location>
</feature>
<evidence type="ECO:0000313" key="3">
    <source>
        <dbReference type="EMBL" id="QGO05628.1"/>
    </source>
</evidence>
<evidence type="ECO:0000256" key="1">
    <source>
        <dbReference type="SAM" id="Coils"/>
    </source>
</evidence>
<keyword evidence="4" id="KW-1185">Reference proteome</keyword>
<reference evidence="3 4" key="1">
    <citation type="submission" date="2019-04" db="EMBL/GenBank/DDBJ databases">
        <title>Complete genome sequencing of Piscirickettsia salmonis strain Psal-009.</title>
        <authorList>
            <person name="Schober I."/>
            <person name="Bunk B."/>
            <person name="Sproer C."/>
            <person name="Carril G.P."/>
            <person name="Riedel T."/>
            <person name="Flores-Herrera P.A."/>
            <person name="Nourdin-Galindo G."/>
            <person name="Marshall S.H."/>
            <person name="Overmann J."/>
        </authorList>
    </citation>
    <scope>NUCLEOTIDE SEQUENCE [LARGE SCALE GENOMIC DNA]</scope>
    <source>
        <strain evidence="3 4">Psal-009</strain>
    </source>
</reference>